<feature type="transmembrane region" description="Helical" evidence="6">
    <location>
        <begin position="368"/>
        <end position="390"/>
    </location>
</feature>
<name>A0ABM7Y6I7_9PROT</name>
<evidence type="ECO:0000256" key="2">
    <source>
        <dbReference type="ARBA" id="ARBA00022692"/>
    </source>
</evidence>
<evidence type="ECO:0000313" key="9">
    <source>
        <dbReference type="Proteomes" id="UP000831327"/>
    </source>
</evidence>
<gene>
    <name evidence="8" type="ORF">Rmf_34660</name>
</gene>
<feature type="transmembrane region" description="Helical" evidence="6">
    <location>
        <begin position="309"/>
        <end position="330"/>
    </location>
</feature>
<reference evidence="8 9" key="1">
    <citation type="journal article" date="2016" name="Microbes Environ.">
        <title>Phylogenetically diverse aerobic anoxygenic phototrophic bacteria isolated from epilithic biofilms in Tama river, Japan.</title>
        <authorList>
            <person name="Hirose S."/>
            <person name="Matsuura K."/>
            <person name="Haruta S."/>
        </authorList>
    </citation>
    <scope>NUCLEOTIDE SEQUENCE [LARGE SCALE GENOMIC DNA]</scope>
    <source>
        <strain evidence="8 9">S08</strain>
    </source>
</reference>
<evidence type="ECO:0000256" key="4">
    <source>
        <dbReference type="ARBA" id="ARBA00023136"/>
    </source>
</evidence>
<dbReference type="InterPro" id="IPR005829">
    <property type="entry name" value="Sugar_transporter_CS"/>
</dbReference>
<keyword evidence="9" id="KW-1185">Reference proteome</keyword>
<dbReference type="EMBL" id="AP025637">
    <property type="protein sequence ID" value="BDG73537.1"/>
    <property type="molecule type" value="Genomic_DNA"/>
</dbReference>
<dbReference type="RefSeq" id="WP_244407758.1">
    <property type="nucleotide sequence ID" value="NZ_AP025637.1"/>
</dbReference>
<dbReference type="InterPro" id="IPR020846">
    <property type="entry name" value="MFS_dom"/>
</dbReference>
<feature type="transmembrane region" description="Helical" evidence="6">
    <location>
        <begin position="86"/>
        <end position="105"/>
    </location>
</feature>
<feature type="transmembrane region" description="Helical" evidence="6">
    <location>
        <begin position="342"/>
        <end position="362"/>
    </location>
</feature>
<feature type="transmembrane region" description="Helical" evidence="6">
    <location>
        <begin position="223"/>
        <end position="243"/>
    </location>
</feature>
<dbReference type="InterPro" id="IPR011701">
    <property type="entry name" value="MFS"/>
</dbReference>
<dbReference type="PANTHER" id="PTHR11360">
    <property type="entry name" value="MONOCARBOXYLATE TRANSPORTER"/>
    <property type="match status" value="1"/>
</dbReference>
<accession>A0ABM7Y6I7</accession>
<feature type="transmembrane region" description="Helical" evidence="6">
    <location>
        <begin position="21"/>
        <end position="42"/>
    </location>
</feature>
<comment type="subcellular location">
    <subcellularLocation>
        <location evidence="1">Membrane</location>
        <topology evidence="1">Multi-pass membrane protein</topology>
    </subcellularLocation>
</comment>
<evidence type="ECO:0000259" key="7">
    <source>
        <dbReference type="PROSITE" id="PS50850"/>
    </source>
</evidence>
<dbReference type="PROSITE" id="PS50850">
    <property type="entry name" value="MFS"/>
    <property type="match status" value="1"/>
</dbReference>
<evidence type="ECO:0000256" key="6">
    <source>
        <dbReference type="SAM" id="Phobius"/>
    </source>
</evidence>
<feature type="transmembrane region" description="Helical" evidence="6">
    <location>
        <begin position="54"/>
        <end position="74"/>
    </location>
</feature>
<dbReference type="PROSITE" id="PS00216">
    <property type="entry name" value="SUGAR_TRANSPORT_1"/>
    <property type="match status" value="1"/>
</dbReference>
<dbReference type="Proteomes" id="UP000831327">
    <property type="component" value="Chromosome"/>
</dbReference>
<dbReference type="InterPro" id="IPR036259">
    <property type="entry name" value="MFS_trans_sf"/>
</dbReference>
<dbReference type="PANTHER" id="PTHR11360:SF284">
    <property type="entry name" value="EG:103B4.3 PROTEIN-RELATED"/>
    <property type="match status" value="1"/>
</dbReference>
<evidence type="ECO:0000256" key="5">
    <source>
        <dbReference type="SAM" id="MobiDB-lite"/>
    </source>
</evidence>
<sequence length="676" mass="67642">MSRRKAGAARRRGHVLAGWRVVTGAFLVVLAGFGAIYSYAAFNDEIAAAFEADMVSVSVVYALSGGTCFLVSAVSGPLADRIGPRVPALAGMVLVSIGLLVAASARSLVEIHAGYGLLIGLGTGFAYVPAMAAVQRCFDAYRGLASGIAASGIGVGTALVPPAAEALLAAFDWRTSFVVFAGFVACTGILGALLLQSGGPRPAPREPVVLLPDVVRSRAFARAWAGTLLVSIPATLPHALLVGTARDLGIGRGEALALLGLIGLGTIAGRFLIAVVADGIGRRATFLACCIGMAASMLGWALAETEPALQAFALTFGALQGGFVALLPAYGADSFGARSVGAVLGVLYTSRGASLLLAPPLLVAGIAWLGPTLPLVVVALLGLAGTVLLARVSRTTDDPPFGQVKPPPGIASLPARRPVAVPALMALLLLAVPARGEVTTMDLLWATPALEPGEAVPCSRLLVLNLPRDWQAGDAAVILAGPQGAGGDVLAVLIAQQTAVLELPDGRGGGIGPCAAAPVVPGAQVLGALAALRHEAGAGVVVAIGLGPEAARVLDALDEARAARLLGATGPRLAAAAVIYPGGPAAFRAGAPPPPAEAWPSRAPHLCETLARFAAPGGLPACLAALLGASRETRPAPGVLNAEGPGVSPGAFPSHGRQPAREALGDLQASPAPPPH</sequence>
<feature type="region of interest" description="Disordered" evidence="5">
    <location>
        <begin position="636"/>
        <end position="676"/>
    </location>
</feature>
<feature type="transmembrane region" description="Helical" evidence="6">
    <location>
        <begin position="176"/>
        <end position="195"/>
    </location>
</feature>
<evidence type="ECO:0000256" key="3">
    <source>
        <dbReference type="ARBA" id="ARBA00022989"/>
    </source>
</evidence>
<feature type="transmembrane region" description="Helical" evidence="6">
    <location>
        <begin position="255"/>
        <end position="277"/>
    </location>
</feature>
<feature type="transmembrane region" description="Helical" evidence="6">
    <location>
        <begin position="144"/>
        <end position="164"/>
    </location>
</feature>
<feature type="transmembrane region" description="Helical" evidence="6">
    <location>
        <begin position="111"/>
        <end position="132"/>
    </location>
</feature>
<protein>
    <recommendedName>
        <fullName evidence="7">Major facilitator superfamily (MFS) profile domain-containing protein</fullName>
    </recommendedName>
</protein>
<dbReference type="Pfam" id="PF07690">
    <property type="entry name" value="MFS_1"/>
    <property type="match status" value="1"/>
</dbReference>
<feature type="transmembrane region" description="Helical" evidence="6">
    <location>
        <begin position="284"/>
        <end position="303"/>
    </location>
</feature>
<dbReference type="InterPro" id="IPR050327">
    <property type="entry name" value="Proton-linked_MCT"/>
</dbReference>
<evidence type="ECO:0000256" key="1">
    <source>
        <dbReference type="ARBA" id="ARBA00004141"/>
    </source>
</evidence>
<dbReference type="SUPFAM" id="SSF103473">
    <property type="entry name" value="MFS general substrate transporter"/>
    <property type="match status" value="1"/>
</dbReference>
<keyword evidence="3 6" id="KW-1133">Transmembrane helix</keyword>
<evidence type="ECO:0000313" key="8">
    <source>
        <dbReference type="EMBL" id="BDG73537.1"/>
    </source>
</evidence>
<proteinExistence type="predicted"/>
<organism evidence="8 9">
    <name type="scientific">Roseomonas fluvialis</name>
    <dbReference type="NCBI Taxonomy" id="1750527"/>
    <lineage>
        <taxon>Bacteria</taxon>
        <taxon>Pseudomonadati</taxon>
        <taxon>Pseudomonadota</taxon>
        <taxon>Alphaproteobacteria</taxon>
        <taxon>Acetobacterales</taxon>
        <taxon>Roseomonadaceae</taxon>
        <taxon>Roseomonas</taxon>
    </lineage>
</organism>
<feature type="domain" description="Major facilitator superfamily (MFS) profile" evidence="7">
    <location>
        <begin position="20"/>
        <end position="397"/>
    </location>
</feature>
<keyword evidence="2 6" id="KW-0812">Transmembrane</keyword>
<dbReference type="Gene3D" id="1.20.1250.20">
    <property type="entry name" value="MFS general substrate transporter like domains"/>
    <property type="match status" value="2"/>
</dbReference>
<keyword evidence="4 6" id="KW-0472">Membrane</keyword>